<dbReference type="PROSITE" id="PS50003">
    <property type="entry name" value="PH_DOMAIN"/>
    <property type="match status" value="2"/>
</dbReference>
<dbReference type="SMART" id="SM00325">
    <property type="entry name" value="RhoGEF"/>
    <property type="match status" value="1"/>
</dbReference>
<dbReference type="OrthoDB" id="10254377at2759"/>
<feature type="region of interest" description="Disordered" evidence="4">
    <location>
        <begin position="828"/>
        <end position="869"/>
    </location>
</feature>
<feature type="domain" description="PH" evidence="5">
    <location>
        <begin position="27"/>
        <end position="135"/>
    </location>
</feature>
<dbReference type="Proteomes" id="UP001152888">
    <property type="component" value="Unassembled WGS sequence"/>
</dbReference>
<keyword evidence="10" id="KW-1185">Reference proteome</keyword>
<dbReference type="Gene3D" id="1.20.870.10">
    <property type="entry name" value="Son of sevenless (SoS) protein Chain: S domain 1"/>
    <property type="match status" value="2"/>
</dbReference>
<feature type="region of interest" description="Disordered" evidence="4">
    <location>
        <begin position="896"/>
        <end position="984"/>
    </location>
</feature>
<organism evidence="9 10">
    <name type="scientific">Acanthoscelides obtectus</name>
    <name type="common">Bean weevil</name>
    <name type="synonym">Bruchus obtectus</name>
    <dbReference type="NCBI Taxonomy" id="200917"/>
    <lineage>
        <taxon>Eukaryota</taxon>
        <taxon>Metazoa</taxon>
        <taxon>Ecdysozoa</taxon>
        <taxon>Arthropoda</taxon>
        <taxon>Hexapoda</taxon>
        <taxon>Insecta</taxon>
        <taxon>Pterygota</taxon>
        <taxon>Neoptera</taxon>
        <taxon>Endopterygota</taxon>
        <taxon>Coleoptera</taxon>
        <taxon>Polyphaga</taxon>
        <taxon>Cucujiformia</taxon>
        <taxon>Chrysomeloidea</taxon>
        <taxon>Chrysomelidae</taxon>
        <taxon>Bruchinae</taxon>
        <taxon>Bruchini</taxon>
        <taxon>Acanthoscelides</taxon>
    </lineage>
</organism>
<dbReference type="PROSITE" id="PS50009">
    <property type="entry name" value="RASGEF_CAT"/>
    <property type="match status" value="1"/>
</dbReference>
<feature type="domain" description="DH" evidence="7">
    <location>
        <begin position="280"/>
        <end position="466"/>
    </location>
</feature>
<dbReference type="Pfam" id="PF00618">
    <property type="entry name" value="RasGEF_N"/>
    <property type="match status" value="1"/>
</dbReference>
<dbReference type="SUPFAM" id="SSF48065">
    <property type="entry name" value="DBL homology domain (DH-domain)"/>
    <property type="match status" value="1"/>
</dbReference>
<feature type="region of interest" description="Disordered" evidence="4">
    <location>
        <begin position="744"/>
        <end position="797"/>
    </location>
</feature>
<dbReference type="InterPro" id="IPR036964">
    <property type="entry name" value="RASGEF_cat_dom_sf"/>
</dbReference>
<feature type="compositionally biased region" description="Basic and acidic residues" evidence="4">
    <location>
        <begin position="916"/>
        <end position="940"/>
    </location>
</feature>
<dbReference type="InterPro" id="IPR001895">
    <property type="entry name" value="RASGEF_cat_dom"/>
</dbReference>
<dbReference type="PROSITE" id="PS50010">
    <property type="entry name" value="DH_2"/>
    <property type="match status" value="1"/>
</dbReference>
<feature type="compositionally biased region" description="Low complexity" evidence="4">
    <location>
        <begin position="969"/>
        <end position="984"/>
    </location>
</feature>
<dbReference type="InterPro" id="IPR008937">
    <property type="entry name" value="Ras-like_GEF"/>
</dbReference>
<evidence type="ECO:0000259" key="6">
    <source>
        <dbReference type="PROSITE" id="PS50009"/>
    </source>
</evidence>
<protein>
    <submittedName>
        <fullName evidence="9">Uncharacterized protein</fullName>
    </submittedName>
</protein>
<dbReference type="Pfam" id="PF00169">
    <property type="entry name" value="PH"/>
    <property type="match status" value="1"/>
</dbReference>
<keyword evidence="1 2" id="KW-0344">Guanine-nucleotide releasing factor</keyword>
<dbReference type="Gene3D" id="1.20.900.10">
    <property type="entry name" value="Dbl homology (DH) domain"/>
    <property type="match status" value="1"/>
</dbReference>
<dbReference type="SUPFAM" id="SSF50729">
    <property type="entry name" value="PH domain-like"/>
    <property type="match status" value="2"/>
</dbReference>
<proteinExistence type="predicted"/>
<dbReference type="SMART" id="SM00233">
    <property type="entry name" value="PH"/>
    <property type="match status" value="2"/>
</dbReference>
<dbReference type="GO" id="GO:0005886">
    <property type="term" value="C:plasma membrane"/>
    <property type="evidence" value="ECO:0007669"/>
    <property type="project" value="TreeGrafter"/>
</dbReference>
<reference evidence="9" key="1">
    <citation type="submission" date="2022-03" db="EMBL/GenBank/DDBJ databases">
        <authorList>
            <person name="Sayadi A."/>
        </authorList>
    </citation>
    <scope>NUCLEOTIDE SEQUENCE</scope>
</reference>
<dbReference type="GO" id="GO:0007265">
    <property type="term" value="P:Ras protein signal transduction"/>
    <property type="evidence" value="ECO:0007669"/>
    <property type="project" value="TreeGrafter"/>
</dbReference>
<dbReference type="InterPro" id="IPR001849">
    <property type="entry name" value="PH_domain"/>
</dbReference>
<dbReference type="InterPro" id="IPR011993">
    <property type="entry name" value="PH-like_dom_sf"/>
</dbReference>
<sequence>MLSLNMQRQIRVNENQLIVLSERARFDHSQAGYLHKRSADNSKWRLKWFVLYQNLLFYYDSKNSLRPAGLLLLEGCYCERLITTVVASKSMKVRQRQQFRFEITYRRENVRQYEFRALNEMNCNNWIEAIRYASFSRLLLQKEELEQKHLHLLQVVESEKTAKWQYAQQCEELSMDIEKMRAEIAKAARCDLVRNRIYLLSLIKERKPLAKHQSNGILSSVQGTSSGSMPSQFANLAQDSIELRKIKKVQRFWRSWLCRRRWRQIVEQYTKSRHAESMRKRYSLVVRLVEAEEEYVKQLEVLVTCFLRPFKMAASSKMPPCSHEDVNSIFLNSENVMFLHQIFLRGLTSRLESWPTLVLGDLFSMLLPMLSIYHEYVRNHHYSLQILTECKQSPAFSALLKRLEFKPLCRGRSLEMFLTYPMHQVPRYIIALHELLAHTPHNHVERKSLQNARQQLEDLSRMMHDEVSEMENLRQNLAVENMIVEDCDILLDVNQVLVRKGCLIQLSTDKHKASRRKIFSLKSKEQAVRQCYLFSNHLILATRTSTGKLHLVPEVGKISLADVLLIEDPTDTTENDGASSQSSQSAAASSKPTTPINYQNRDFKIIVETKRMTSHQLSVHLLAATAQEKAAWVSDIIQCLDNMQFNKMAIPHLASSSSIGMPQSLKNDPNLFKDEADMKFSRTLNSCTVPQIRYATPERLLQGLTDLRFLSGDFLDTFLLTYRVFTEGVTVLDALKKVFYSVSHEPGESTATEEEDVLIQPQDDNRRTSTTPRRTSAVSSVSGYGSETGRDRSHSYASQVHRQWTSTLQKYEEEVQETQTTVGYSTSKAKMGDSLAPPGPTKSVSIRVDTPSDETSLTIPKVTQSSTSETLTGTEVTILSAPCSPKDLSFETLVGSAGSDANEQGTSSSKQSTKTPTDDGKYKEKKDKDKKEKTASKDKSLSPTKGPVKNLKKGLSTKSEDLGEEQPPSVASHRASCSSSRSTSISTTTGVLQSYYSTNRSMQDGESSIARSSFQHGSPQRPSKAGVVITSFRLPKRRSSNSAVAAFAIATSACSNPRDVVPAQEQEDAERARHKERVMSSACIRVVNVLQHWISEHPQDFKNDPKLKNMTIEFLDDIIYSPNLLPAEHTAAAQLLKMLTREDAEGSKISVFKLVALSRVSSKESIETLSALEIAEQMTYLDHHVFVAISADEFLGQAWIKADNDKRAPHVVLMTKRFNEVSTLVVLEILKCKNLKARVAAIEKWAAVCDICRYLQNFNGVLQICSAFTNTFVCRLTNTWEKVSKTTKNTIEKLQSIVAPDGHYRALRDTLHRCDPPCIPYLGLYLSYLAFIEEDTSTFTTEGLLNFAKMRTIARVIREIRHFQQTPYKIDLIPKVANYLLASPLLRQEEALYAGSLELEPRTSGLVFQSSTTTPK</sequence>
<feature type="compositionally biased region" description="Polar residues" evidence="4">
    <location>
        <begin position="853"/>
        <end position="869"/>
    </location>
</feature>
<dbReference type="CDD" id="cd00160">
    <property type="entry name" value="RhoGEF"/>
    <property type="match status" value="1"/>
</dbReference>
<evidence type="ECO:0000256" key="2">
    <source>
        <dbReference type="PROSITE-ProRule" id="PRU00168"/>
    </source>
</evidence>
<dbReference type="InterPro" id="IPR035899">
    <property type="entry name" value="DBL_dom_sf"/>
</dbReference>
<evidence type="ECO:0000313" key="10">
    <source>
        <dbReference type="Proteomes" id="UP001152888"/>
    </source>
</evidence>
<feature type="coiled-coil region" evidence="3">
    <location>
        <begin position="442"/>
        <end position="476"/>
    </location>
</feature>
<dbReference type="SMART" id="SM00147">
    <property type="entry name" value="RasGEF"/>
    <property type="match status" value="1"/>
</dbReference>
<name>A0A9P0Q6S4_ACAOB</name>
<dbReference type="PANTHER" id="PTHR23113">
    <property type="entry name" value="GUANINE NUCLEOTIDE EXCHANGE FACTOR"/>
    <property type="match status" value="1"/>
</dbReference>
<evidence type="ECO:0000256" key="3">
    <source>
        <dbReference type="SAM" id="Coils"/>
    </source>
</evidence>
<feature type="compositionally biased region" description="Polar residues" evidence="4">
    <location>
        <begin position="1002"/>
        <end position="1021"/>
    </location>
</feature>
<dbReference type="Pfam" id="PF00621">
    <property type="entry name" value="RhoGEF"/>
    <property type="match status" value="1"/>
</dbReference>
<feature type="domain" description="Ras-GEF" evidence="6">
    <location>
        <begin position="1170"/>
        <end position="1402"/>
    </location>
</feature>
<comment type="caution">
    <text evidence="9">The sequence shown here is derived from an EMBL/GenBank/DDBJ whole genome shotgun (WGS) entry which is preliminary data.</text>
</comment>
<dbReference type="CDD" id="cd00155">
    <property type="entry name" value="RasGEF"/>
    <property type="match status" value="1"/>
</dbReference>
<gene>
    <name evidence="9" type="ORF">ACAOBT_LOCUS31985</name>
</gene>
<dbReference type="CDD" id="cd06224">
    <property type="entry name" value="REM"/>
    <property type="match status" value="1"/>
</dbReference>
<evidence type="ECO:0000313" key="9">
    <source>
        <dbReference type="EMBL" id="CAH2011129.1"/>
    </source>
</evidence>
<evidence type="ECO:0000259" key="5">
    <source>
        <dbReference type="PROSITE" id="PS50003"/>
    </source>
</evidence>
<evidence type="ECO:0000259" key="7">
    <source>
        <dbReference type="PROSITE" id="PS50010"/>
    </source>
</evidence>
<feature type="region of interest" description="Disordered" evidence="4">
    <location>
        <begin position="1002"/>
        <end position="1025"/>
    </location>
</feature>
<feature type="domain" description="PH" evidence="5">
    <location>
        <begin position="496"/>
        <end position="641"/>
    </location>
</feature>
<accession>A0A9P0Q6S4</accession>
<feature type="compositionally biased region" description="Low complexity" evidence="4">
    <location>
        <begin position="906"/>
        <end position="915"/>
    </location>
</feature>
<evidence type="ECO:0000259" key="8">
    <source>
        <dbReference type="PROSITE" id="PS50212"/>
    </source>
</evidence>
<feature type="compositionally biased region" description="Low complexity" evidence="4">
    <location>
        <begin position="768"/>
        <end position="782"/>
    </location>
</feature>
<feature type="domain" description="N-terminal Ras-GEF" evidence="8">
    <location>
        <begin position="688"/>
        <end position="830"/>
    </location>
</feature>
<dbReference type="SUPFAM" id="SSF48366">
    <property type="entry name" value="Ras GEF"/>
    <property type="match status" value="1"/>
</dbReference>
<dbReference type="GO" id="GO:0005085">
    <property type="term" value="F:guanyl-nucleotide exchange factor activity"/>
    <property type="evidence" value="ECO:0007669"/>
    <property type="project" value="UniProtKB-KW"/>
</dbReference>
<feature type="region of interest" description="Disordered" evidence="4">
    <location>
        <begin position="571"/>
        <end position="595"/>
    </location>
</feature>
<dbReference type="PROSITE" id="PS50212">
    <property type="entry name" value="RASGEF_NTER"/>
    <property type="match status" value="1"/>
</dbReference>
<dbReference type="Gene3D" id="2.30.29.30">
    <property type="entry name" value="Pleckstrin-homology domain (PH domain)/Phosphotyrosine-binding domain (PTB)"/>
    <property type="match status" value="2"/>
</dbReference>
<dbReference type="InterPro" id="IPR023578">
    <property type="entry name" value="Ras_GEF_dom_sf"/>
</dbReference>
<dbReference type="Gene3D" id="1.10.840.10">
    <property type="entry name" value="Ras guanine-nucleotide exchange factors catalytic domain"/>
    <property type="match status" value="1"/>
</dbReference>
<evidence type="ECO:0000256" key="4">
    <source>
        <dbReference type="SAM" id="MobiDB-lite"/>
    </source>
</evidence>
<feature type="compositionally biased region" description="Low complexity" evidence="4">
    <location>
        <begin position="578"/>
        <end position="590"/>
    </location>
</feature>
<evidence type="ECO:0000256" key="1">
    <source>
        <dbReference type="ARBA" id="ARBA00022658"/>
    </source>
</evidence>
<keyword evidence="3" id="KW-0175">Coiled coil</keyword>
<dbReference type="Pfam" id="PF00617">
    <property type="entry name" value="RasGEF"/>
    <property type="match status" value="1"/>
</dbReference>
<dbReference type="PROSITE" id="PS50096">
    <property type="entry name" value="IQ"/>
    <property type="match status" value="1"/>
</dbReference>
<dbReference type="EMBL" id="CAKOFQ010008038">
    <property type="protein sequence ID" value="CAH2011129.1"/>
    <property type="molecule type" value="Genomic_DNA"/>
</dbReference>
<dbReference type="InterPro" id="IPR000219">
    <property type="entry name" value="DH_dom"/>
</dbReference>
<dbReference type="PANTHER" id="PTHR23113:SF99">
    <property type="entry name" value="RASGEF DOMAIN-CONTAINING PROTEIN"/>
    <property type="match status" value="1"/>
</dbReference>
<dbReference type="InterPro" id="IPR000651">
    <property type="entry name" value="Ras-like_Gua-exchang_fac_N"/>
</dbReference>